<dbReference type="PROSITE" id="PS50830">
    <property type="entry name" value="TNASE_3"/>
    <property type="match status" value="1"/>
</dbReference>
<dbReference type="Pfam" id="PF00565">
    <property type="entry name" value="SNase"/>
    <property type="match status" value="1"/>
</dbReference>
<dbReference type="Proteomes" id="UP000237752">
    <property type="component" value="Unassembled WGS sequence"/>
</dbReference>
<dbReference type="InterPro" id="IPR016071">
    <property type="entry name" value="Staphylococal_nuclease_OB-fold"/>
</dbReference>
<name>A0A2T0ZEK5_9ACTN</name>
<evidence type="ECO:0000256" key="1">
    <source>
        <dbReference type="SAM" id="SignalP"/>
    </source>
</evidence>
<dbReference type="SMART" id="SM00318">
    <property type="entry name" value="SNc"/>
    <property type="match status" value="1"/>
</dbReference>
<feature type="signal peptide" evidence="1">
    <location>
        <begin position="1"/>
        <end position="25"/>
    </location>
</feature>
<proteinExistence type="predicted"/>
<dbReference type="Gene3D" id="2.40.50.90">
    <property type="match status" value="1"/>
</dbReference>
<keyword evidence="1" id="KW-0732">Signal</keyword>
<comment type="caution">
    <text evidence="3">The sequence shown here is derived from an EMBL/GenBank/DDBJ whole genome shotgun (WGS) entry which is preliminary data.</text>
</comment>
<evidence type="ECO:0000259" key="2">
    <source>
        <dbReference type="PROSITE" id="PS50830"/>
    </source>
</evidence>
<dbReference type="EMBL" id="PVUE01000023">
    <property type="protein sequence ID" value="PRZ34792.1"/>
    <property type="molecule type" value="Genomic_DNA"/>
</dbReference>
<feature type="chain" id="PRO_5015697759" evidence="1">
    <location>
        <begin position="26"/>
        <end position="168"/>
    </location>
</feature>
<dbReference type="GO" id="GO:0004519">
    <property type="term" value="F:endonuclease activity"/>
    <property type="evidence" value="ECO:0007669"/>
    <property type="project" value="UniProtKB-KW"/>
</dbReference>
<keyword evidence="4" id="KW-1185">Reference proteome</keyword>
<feature type="domain" description="TNase-like" evidence="2">
    <location>
        <begin position="42"/>
        <end position="167"/>
    </location>
</feature>
<reference evidence="3 4" key="1">
    <citation type="submission" date="2018-03" db="EMBL/GenBank/DDBJ databases">
        <title>Genomic Encyclopedia of Archaeal and Bacterial Type Strains, Phase II (KMG-II): from individual species to whole genera.</title>
        <authorList>
            <person name="Goeker M."/>
        </authorList>
    </citation>
    <scope>NUCLEOTIDE SEQUENCE [LARGE SCALE GENOMIC DNA]</scope>
    <source>
        <strain evidence="3 4">DSM 100065</strain>
    </source>
</reference>
<gene>
    <name evidence="3" type="ORF">CLV47_12324</name>
</gene>
<evidence type="ECO:0000313" key="3">
    <source>
        <dbReference type="EMBL" id="PRZ34792.1"/>
    </source>
</evidence>
<dbReference type="AlphaFoldDB" id="A0A2T0ZEK5"/>
<dbReference type="RefSeq" id="WP_170111170.1">
    <property type="nucleotide sequence ID" value="NZ_PVUE01000023.1"/>
</dbReference>
<dbReference type="SUPFAM" id="SSF50199">
    <property type="entry name" value="Staphylococcal nuclease"/>
    <property type="match status" value="1"/>
</dbReference>
<dbReference type="InterPro" id="IPR035437">
    <property type="entry name" value="SNase_OB-fold_sf"/>
</dbReference>
<accession>A0A2T0ZEK5</accession>
<protein>
    <submittedName>
        <fullName evidence="3">Endonuclease YncB(Thermonuclease family)</fullName>
    </submittedName>
</protein>
<evidence type="ECO:0000313" key="4">
    <source>
        <dbReference type="Proteomes" id="UP000237752"/>
    </source>
</evidence>
<sequence length="168" mass="17837">MSRLRTTAVTVALLLTATLTSCATAAHNTPPPPVITYTDPYVIDGDTIDAYDPGGNETRIRILGIDAAEDSKYASECGGADATAALTQLLTDQPALTLITDDTQPERDKYGRVLGYLELADGTDIGLRMIELGLAEELTIGHPHARQHDYQDVQQAAAAAPVGVWANC</sequence>
<keyword evidence="3" id="KW-0378">Hydrolase</keyword>
<dbReference type="PROSITE" id="PS51257">
    <property type="entry name" value="PROKAR_LIPOPROTEIN"/>
    <property type="match status" value="1"/>
</dbReference>
<keyword evidence="3" id="KW-0540">Nuclease</keyword>
<organism evidence="3 4">
    <name type="scientific">Antricoccus suffuscus</name>
    <dbReference type="NCBI Taxonomy" id="1629062"/>
    <lineage>
        <taxon>Bacteria</taxon>
        <taxon>Bacillati</taxon>
        <taxon>Actinomycetota</taxon>
        <taxon>Actinomycetes</taxon>
        <taxon>Geodermatophilales</taxon>
        <taxon>Antricoccaceae</taxon>
        <taxon>Antricoccus</taxon>
    </lineage>
</organism>
<keyword evidence="3" id="KW-0255">Endonuclease</keyword>